<evidence type="ECO:0000256" key="11">
    <source>
        <dbReference type="ARBA" id="ARBA00023136"/>
    </source>
</evidence>
<keyword evidence="9 13" id="KW-1133">Transmembrane helix</keyword>
<comment type="pathway">
    <text evidence="2">Glycerolipid metabolism; triacylglycerol biosynthesis.</text>
</comment>
<evidence type="ECO:0000313" key="14">
    <source>
        <dbReference type="EMBL" id="CAJ0968601.1"/>
    </source>
</evidence>
<keyword evidence="4" id="KW-0444">Lipid biosynthesis</keyword>
<keyword evidence="10" id="KW-0443">Lipid metabolism</keyword>
<dbReference type="EMBL" id="CAUEEQ010079433">
    <property type="protein sequence ID" value="CAJ0968601.1"/>
    <property type="molecule type" value="Genomic_DNA"/>
</dbReference>
<feature type="transmembrane region" description="Helical" evidence="13">
    <location>
        <begin position="49"/>
        <end position="79"/>
    </location>
</feature>
<evidence type="ECO:0000256" key="10">
    <source>
        <dbReference type="ARBA" id="ARBA00023098"/>
    </source>
</evidence>
<accession>A0ABN9MT28</accession>
<keyword evidence="8 13" id="KW-0256">Endoplasmic reticulum</keyword>
<reference evidence="14" key="1">
    <citation type="submission" date="2023-07" db="EMBL/GenBank/DDBJ databases">
        <authorList>
            <person name="Stuckert A."/>
        </authorList>
    </citation>
    <scope>NUCLEOTIDE SEQUENCE</scope>
</reference>
<evidence type="ECO:0000256" key="1">
    <source>
        <dbReference type="ARBA" id="ARBA00004477"/>
    </source>
</evidence>
<name>A0ABN9MT28_9NEOB</name>
<dbReference type="PANTHER" id="PTHR12317">
    <property type="entry name" value="DIACYLGLYCEROL O-ACYLTRANSFERASE"/>
    <property type="match status" value="1"/>
</dbReference>
<dbReference type="PANTHER" id="PTHR12317:SF78">
    <property type="entry name" value="ACYLTRANSFERASE"/>
    <property type="match status" value="1"/>
</dbReference>
<gene>
    <name evidence="14" type="ORF">RIMI_LOCUS23226138</name>
</gene>
<evidence type="ECO:0000256" key="6">
    <source>
        <dbReference type="ARBA" id="ARBA00022692"/>
    </source>
</evidence>
<evidence type="ECO:0000256" key="2">
    <source>
        <dbReference type="ARBA" id="ARBA00004771"/>
    </source>
</evidence>
<evidence type="ECO:0000313" key="15">
    <source>
        <dbReference type="Proteomes" id="UP001176940"/>
    </source>
</evidence>
<evidence type="ECO:0000256" key="3">
    <source>
        <dbReference type="ARBA" id="ARBA00005420"/>
    </source>
</evidence>
<comment type="caution">
    <text evidence="14">The sequence shown here is derived from an EMBL/GenBank/DDBJ whole genome shotgun (WGS) entry which is preliminary data.</text>
</comment>
<keyword evidence="5 13" id="KW-0808">Transferase</keyword>
<keyword evidence="11 13" id="KW-0472">Membrane</keyword>
<evidence type="ECO:0000256" key="5">
    <source>
        <dbReference type="ARBA" id="ARBA00022679"/>
    </source>
</evidence>
<evidence type="ECO:0000256" key="4">
    <source>
        <dbReference type="ARBA" id="ARBA00022516"/>
    </source>
</evidence>
<organism evidence="14 15">
    <name type="scientific">Ranitomeya imitator</name>
    <name type="common">mimic poison frog</name>
    <dbReference type="NCBI Taxonomy" id="111125"/>
    <lineage>
        <taxon>Eukaryota</taxon>
        <taxon>Metazoa</taxon>
        <taxon>Chordata</taxon>
        <taxon>Craniata</taxon>
        <taxon>Vertebrata</taxon>
        <taxon>Euteleostomi</taxon>
        <taxon>Amphibia</taxon>
        <taxon>Batrachia</taxon>
        <taxon>Anura</taxon>
        <taxon>Neobatrachia</taxon>
        <taxon>Hyloidea</taxon>
        <taxon>Dendrobatidae</taxon>
        <taxon>Dendrobatinae</taxon>
        <taxon>Ranitomeya</taxon>
    </lineage>
</organism>
<protein>
    <recommendedName>
        <fullName evidence="13">Acyltransferase</fullName>
        <ecNumber evidence="13">2.3.1.-</ecNumber>
    </recommendedName>
</protein>
<evidence type="ECO:0000256" key="13">
    <source>
        <dbReference type="RuleBase" id="RU367023"/>
    </source>
</evidence>
<keyword evidence="15" id="KW-1185">Reference proteome</keyword>
<dbReference type="Pfam" id="PF03982">
    <property type="entry name" value="DAGAT"/>
    <property type="match status" value="1"/>
</dbReference>
<evidence type="ECO:0000256" key="7">
    <source>
        <dbReference type="ARBA" id="ARBA00022798"/>
    </source>
</evidence>
<feature type="transmembrane region" description="Helical" evidence="13">
    <location>
        <begin position="12"/>
        <end position="29"/>
    </location>
</feature>
<keyword evidence="6 13" id="KW-0812">Transmembrane</keyword>
<keyword evidence="12" id="KW-0012">Acyltransferase</keyword>
<dbReference type="InterPro" id="IPR007130">
    <property type="entry name" value="DAGAT"/>
</dbReference>
<keyword evidence="7" id="KW-0319">Glycerol metabolism</keyword>
<evidence type="ECO:0000256" key="8">
    <source>
        <dbReference type="ARBA" id="ARBA00022824"/>
    </source>
</evidence>
<evidence type="ECO:0000256" key="12">
    <source>
        <dbReference type="ARBA" id="ARBA00023315"/>
    </source>
</evidence>
<comment type="subcellular location">
    <subcellularLocation>
        <location evidence="1 13">Endoplasmic reticulum membrane</location>
        <topology evidence="1 13">Multi-pass membrane protein</topology>
    </subcellularLocation>
</comment>
<proteinExistence type="inferred from homology"/>
<dbReference type="CDD" id="cd07987">
    <property type="entry name" value="LPLAT_MGAT-like"/>
    <property type="match status" value="1"/>
</dbReference>
<evidence type="ECO:0000256" key="9">
    <source>
        <dbReference type="ARBA" id="ARBA00022989"/>
    </source>
</evidence>
<dbReference type="Proteomes" id="UP001176940">
    <property type="component" value="Unassembled WGS sequence"/>
</dbReference>
<dbReference type="EC" id="2.3.1.-" evidence="13"/>
<sequence length="354" mass="39599">MRLLVLSDSSSIAPCGLLIMWIQFAPLHVPLDRRLQTAAVLQWTFSFLALAQCCLVLYVLLVCSQYWALAVLYSAWLYIDWDTPSTGGRRSEWVRSWTVWKYFANYFPIKLVRTAPLDPGHSYIFGFHPHGVLVVGAFGNFCTEGTGFSSLFPGLTPHLLMLPAWFRVPFFREYIMSGSLVSSDKRSASYLLSKKGGGQALVIAVGGPPEALDAKPGELTLQILKRTGFIKLALTHGAHLVPVLSFGENNLYYQVSNPRGSLLRSTQEKLQRIMGLAIPLFHGRGVFQYSLGLLPHRRPVYTVVGSPIPVVKNPSPSPEDILSLHALYVQKLKELFETHKIKYGIEQDRQLVLL</sequence>
<comment type="similarity">
    <text evidence="3 13">Belongs to the diacylglycerol acyltransferase family.</text>
</comment>